<dbReference type="AlphaFoldDB" id="A0A098Q0U5"/>
<dbReference type="STRING" id="325777.GW15_0204940"/>
<evidence type="ECO:0000313" key="1">
    <source>
        <dbReference type="EMBL" id="KGE53024.1"/>
    </source>
</evidence>
<dbReference type="Proteomes" id="UP000028012">
    <property type="component" value="Unassembled WGS sequence"/>
</dbReference>
<proteinExistence type="predicted"/>
<comment type="caution">
    <text evidence="1">The sequence shown here is derived from an EMBL/GenBank/DDBJ whole genome shotgun (WGS) entry which is preliminary data.</text>
</comment>
<reference evidence="1 2" key="1">
    <citation type="submission" date="2014-09" db="EMBL/GenBank/DDBJ databases">
        <title>A draft genome sequence for Xanthomonas axonopodis pv. vasculorum NCPPB 900.</title>
        <authorList>
            <person name="Harrison J."/>
            <person name="Studholme D.J."/>
        </authorList>
    </citation>
    <scope>NUCLEOTIDE SEQUENCE [LARGE SCALE GENOMIC DNA]</scope>
    <source>
        <strain evidence="1 2">NCPPB 900</strain>
    </source>
</reference>
<sequence length="240" mass="26711">MGTPGNWDIQQHMLARVAEALGPDLLPEVAFVGGCTTGLLMTDPVSREAVRFTEDVDLIVHVMGLGRWYRLQQVLAGKGFRTSPNDDVVCRTRLRDQHASELIVDFMPDDAAVLGFSNRWYADALREAYDHPLPTGVTIRVVAPAYFLGTKLEAYRGRGNRDPLASRDIEDILNVVDGRASLCDEVAQASTALQLDIAQGIAELLRHRDFNYAVQATSNNNRQREKLIFTRLDALASFNR</sequence>
<gene>
    <name evidence="1" type="ORF">GW15_0204940</name>
</gene>
<protein>
    <submittedName>
        <fullName evidence="1">Uncharacterized protein</fullName>
    </submittedName>
</protein>
<dbReference type="EMBL" id="JPHD02000044">
    <property type="protein sequence ID" value="KGE53024.1"/>
    <property type="molecule type" value="Genomic_DNA"/>
</dbReference>
<organism evidence="1 2">
    <name type="scientific">Xanthomonas axonopodis pv. vasculorum</name>
    <dbReference type="NCBI Taxonomy" id="325777"/>
    <lineage>
        <taxon>Bacteria</taxon>
        <taxon>Pseudomonadati</taxon>
        <taxon>Pseudomonadota</taxon>
        <taxon>Gammaproteobacteria</taxon>
        <taxon>Lysobacterales</taxon>
        <taxon>Lysobacteraceae</taxon>
        <taxon>Xanthomonas</taxon>
    </lineage>
</organism>
<evidence type="ECO:0000313" key="2">
    <source>
        <dbReference type="Proteomes" id="UP000028012"/>
    </source>
</evidence>
<name>A0A098Q0U5_9XANT</name>
<accession>A0A098Q0U5</accession>
<dbReference type="RefSeq" id="WP_042821492.1">
    <property type="nucleotide sequence ID" value="NZ_CP150835.1"/>
</dbReference>
<dbReference type="HOGENOM" id="CLU_103758_0_0_6"/>
<dbReference type="eggNOG" id="COG4849">
    <property type="taxonomic scope" value="Bacteria"/>
</dbReference>